<dbReference type="Proteomes" id="UP000298663">
    <property type="component" value="Unassembled WGS sequence"/>
</dbReference>
<comment type="caution">
    <text evidence="1">The sequence shown here is derived from an EMBL/GenBank/DDBJ whole genome shotgun (WGS) entry which is preliminary data.</text>
</comment>
<dbReference type="AlphaFoldDB" id="A0A4U5NZX2"/>
<organism evidence="1 2">
    <name type="scientific">Steinernema carpocapsae</name>
    <name type="common">Entomopathogenic nematode</name>
    <dbReference type="NCBI Taxonomy" id="34508"/>
    <lineage>
        <taxon>Eukaryota</taxon>
        <taxon>Metazoa</taxon>
        <taxon>Ecdysozoa</taxon>
        <taxon>Nematoda</taxon>
        <taxon>Chromadorea</taxon>
        <taxon>Rhabditida</taxon>
        <taxon>Tylenchina</taxon>
        <taxon>Panagrolaimomorpha</taxon>
        <taxon>Strongyloidoidea</taxon>
        <taxon>Steinernematidae</taxon>
        <taxon>Steinernema</taxon>
    </lineage>
</organism>
<evidence type="ECO:0000313" key="1">
    <source>
        <dbReference type="EMBL" id="TKR89229.1"/>
    </source>
</evidence>
<keyword evidence="2" id="KW-1185">Reference proteome</keyword>
<accession>A0A4U5NZX2</accession>
<evidence type="ECO:0000313" key="2">
    <source>
        <dbReference type="Proteomes" id="UP000298663"/>
    </source>
</evidence>
<name>A0A4U5NZX2_STECR</name>
<sequence length="72" mass="8325">MCFCFCACVNTVVYFVALQQMLNKDSVLYLFHCYTITTFINLDLSLIHRSRPIHPSSAQPPIFRFAQPQPIN</sequence>
<protein>
    <submittedName>
        <fullName evidence="1">Uncharacterized protein</fullName>
    </submittedName>
</protein>
<reference evidence="1 2" key="2">
    <citation type="journal article" date="2019" name="G3 (Bethesda)">
        <title>Hybrid Assembly of the Genome of the Entomopathogenic Nematode Steinernema carpocapsae Identifies the X-Chromosome.</title>
        <authorList>
            <person name="Serra L."/>
            <person name="Macchietto M."/>
            <person name="Macias-Munoz A."/>
            <person name="McGill C.J."/>
            <person name="Rodriguez I.M."/>
            <person name="Rodriguez B."/>
            <person name="Murad R."/>
            <person name="Mortazavi A."/>
        </authorList>
    </citation>
    <scope>NUCLEOTIDE SEQUENCE [LARGE SCALE GENOMIC DNA]</scope>
    <source>
        <strain evidence="1 2">ALL</strain>
    </source>
</reference>
<proteinExistence type="predicted"/>
<dbReference type="EMBL" id="AZBU02000003">
    <property type="protein sequence ID" value="TKR89229.1"/>
    <property type="molecule type" value="Genomic_DNA"/>
</dbReference>
<gene>
    <name evidence="1" type="ORF">L596_013365</name>
</gene>
<reference evidence="1 2" key="1">
    <citation type="journal article" date="2015" name="Genome Biol.">
        <title>Comparative genomics of Steinernema reveals deeply conserved gene regulatory networks.</title>
        <authorList>
            <person name="Dillman A.R."/>
            <person name="Macchietto M."/>
            <person name="Porter C.F."/>
            <person name="Rogers A."/>
            <person name="Williams B."/>
            <person name="Antoshechkin I."/>
            <person name="Lee M.M."/>
            <person name="Goodwin Z."/>
            <person name="Lu X."/>
            <person name="Lewis E.E."/>
            <person name="Goodrich-Blair H."/>
            <person name="Stock S.P."/>
            <person name="Adams B.J."/>
            <person name="Sternberg P.W."/>
            <person name="Mortazavi A."/>
        </authorList>
    </citation>
    <scope>NUCLEOTIDE SEQUENCE [LARGE SCALE GENOMIC DNA]</scope>
    <source>
        <strain evidence="1 2">ALL</strain>
    </source>
</reference>